<evidence type="ECO:0000313" key="3">
    <source>
        <dbReference type="EMBL" id="NVK77228.1"/>
    </source>
</evidence>
<name>A0A7Y7B1C4_STRMO</name>
<dbReference type="InterPro" id="IPR000792">
    <property type="entry name" value="Tscrpt_reg_LuxR_C"/>
</dbReference>
<dbReference type="GO" id="GO:0003677">
    <property type="term" value="F:DNA binding"/>
    <property type="evidence" value="ECO:0007669"/>
    <property type="project" value="InterPro"/>
</dbReference>
<dbReference type="Pfam" id="PF00196">
    <property type="entry name" value="GerE"/>
    <property type="match status" value="1"/>
</dbReference>
<dbReference type="Proteomes" id="UP000587462">
    <property type="component" value="Unassembled WGS sequence"/>
</dbReference>
<protein>
    <submittedName>
        <fullName evidence="3">Helix-turn-helix transcriptional regulator</fullName>
    </submittedName>
</protein>
<dbReference type="SUPFAM" id="SSF46894">
    <property type="entry name" value="C-terminal effector domain of the bipartite response regulators"/>
    <property type="match status" value="1"/>
</dbReference>
<dbReference type="RefSeq" id="WP_171079016.1">
    <property type="nucleotide sequence ID" value="NZ_BNBU01000002.1"/>
</dbReference>
<dbReference type="EMBL" id="JABBXF010000010">
    <property type="protein sequence ID" value="NVK77228.1"/>
    <property type="molecule type" value="Genomic_DNA"/>
</dbReference>
<evidence type="ECO:0000256" key="1">
    <source>
        <dbReference type="SAM" id="MobiDB-lite"/>
    </source>
</evidence>
<comment type="caution">
    <text evidence="3">The sequence shown here is derived from an EMBL/GenBank/DDBJ whole genome shotgun (WGS) entry which is preliminary data.</text>
</comment>
<gene>
    <name evidence="3" type="ORF">HG542_06090</name>
</gene>
<dbReference type="GO" id="GO:0006355">
    <property type="term" value="P:regulation of DNA-templated transcription"/>
    <property type="evidence" value="ECO:0007669"/>
    <property type="project" value="InterPro"/>
</dbReference>
<dbReference type="AlphaFoldDB" id="A0A7Y7B1C4"/>
<reference evidence="3 4" key="1">
    <citation type="submission" date="2020-04" db="EMBL/GenBank/DDBJ databases">
        <title>Draft Genome Sequence of Streptomyces morookaense DSM 40503, an 8-azaguanine-producing strain.</title>
        <authorList>
            <person name="Qi J."/>
            <person name="Gao J.-M."/>
        </authorList>
    </citation>
    <scope>NUCLEOTIDE SEQUENCE [LARGE SCALE GENOMIC DNA]</scope>
    <source>
        <strain evidence="3 4">DSM 40503</strain>
    </source>
</reference>
<feature type="domain" description="HTH luxR-type" evidence="2">
    <location>
        <begin position="160"/>
        <end position="217"/>
    </location>
</feature>
<dbReference type="SMART" id="SM00421">
    <property type="entry name" value="HTH_LUXR"/>
    <property type="match status" value="1"/>
</dbReference>
<evidence type="ECO:0000313" key="4">
    <source>
        <dbReference type="Proteomes" id="UP000587462"/>
    </source>
</evidence>
<feature type="region of interest" description="Disordered" evidence="1">
    <location>
        <begin position="225"/>
        <end position="247"/>
    </location>
</feature>
<dbReference type="Gene3D" id="1.10.10.10">
    <property type="entry name" value="Winged helix-like DNA-binding domain superfamily/Winged helix DNA-binding domain"/>
    <property type="match status" value="1"/>
</dbReference>
<keyword evidence="4" id="KW-1185">Reference proteome</keyword>
<evidence type="ECO:0000259" key="2">
    <source>
        <dbReference type="SMART" id="SM00421"/>
    </source>
</evidence>
<sequence length="247" mass="25995">MSEESVGNLLDHLPDFLEILLGPEALECRLAELLAGAEHVSSVLPSALRSSPAAWGRLLAARKHSRVLVEGSTARCRPAVRWLDEVARHGPEIRVHCGLPAVPALPMFVFDGRYSVVPMDRSGARGAALLCKGALATAHRTLFEALWACSLPQETGRTGAAGLSLRELGITTLLLAGATDEQAATRTGVSARTVRTVVARLQRRFGTNSRMALGFRLAGSGACTGPAQAVEPARPPTAGEPPHGSCT</sequence>
<proteinExistence type="predicted"/>
<accession>A0A7Y7B1C4</accession>
<dbReference type="InterPro" id="IPR036388">
    <property type="entry name" value="WH-like_DNA-bd_sf"/>
</dbReference>
<organism evidence="3 4">
    <name type="scientific">Streptomyces morookaense</name>
    <name type="common">Streptoverticillium morookaense</name>
    <dbReference type="NCBI Taxonomy" id="1970"/>
    <lineage>
        <taxon>Bacteria</taxon>
        <taxon>Bacillati</taxon>
        <taxon>Actinomycetota</taxon>
        <taxon>Actinomycetes</taxon>
        <taxon>Kitasatosporales</taxon>
        <taxon>Streptomycetaceae</taxon>
        <taxon>Streptomyces</taxon>
    </lineage>
</organism>
<dbReference type="InterPro" id="IPR016032">
    <property type="entry name" value="Sig_transdc_resp-reg_C-effctor"/>
</dbReference>